<evidence type="ECO:0000256" key="10">
    <source>
        <dbReference type="RuleBase" id="RU362125"/>
    </source>
</evidence>
<protein>
    <recommendedName>
        <fullName evidence="8">Acyl-[acyl-carrier-protein] dehydrogenase MbtN</fullName>
    </recommendedName>
    <alternativeName>
        <fullName evidence="9">Mycobactin synthase protein N</fullName>
    </alternativeName>
</protein>
<evidence type="ECO:0000259" key="13">
    <source>
        <dbReference type="Pfam" id="PF02771"/>
    </source>
</evidence>
<dbReference type="FunFam" id="2.40.110.10:FF:000002">
    <property type="entry name" value="Acyl-CoA dehydrogenase fadE12"/>
    <property type="match status" value="1"/>
</dbReference>
<dbReference type="GO" id="GO:0005737">
    <property type="term" value="C:cytoplasm"/>
    <property type="evidence" value="ECO:0007669"/>
    <property type="project" value="TreeGrafter"/>
</dbReference>
<comment type="cofactor">
    <cofactor evidence="1 10">
        <name>FAD</name>
        <dbReference type="ChEBI" id="CHEBI:57692"/>
    </cofactor>
</comment>
<dbReference type="AlphaFoldDB" id="A0A7W8MTW2"/>
<dbReference type="PROSITE" id="PS00073">
    <property type="entry name" value="ACYL_COA_DH_2"/>
    <property type="match status" value="1"/>
</dbReference>
<dbReference type="Pfam" id="PF02771">
    <property type="entry name" value="Acyl-CoA_dh_N"/>
    <property type="match status" value="1"/>
</dbReference>
<keyword evidence="6 10" id="KW-0560">Oxidoreductase</keyword>
<dbReference type="InterPro" id="IPR009075">
    <property type="entry name" value="AcylCo_DH/oxidase_C"/>
</dbReference>
<comment type="function">
    <text evidence="7">Catalyzes the dehydrogenation at the alpha-beta position of ACP-bound acyl chains. This results in the introduction of a double bond in the lipidic chain, which is further transferred to the epsilon-amino group of lysine residue in the mycobactin core by MbtK.</text>
</comment>
<evidence type="ECO:0000313" key="15">
    <source>
        <dbReference type="Proteomes" id="UP000520011"/>
    </source>
</evidence>
<feature type="domain" description="Acyl-CoA oxidase/dehydrogenase middle" evidence="12">
    <location>
        <begin position="122"/>
        <end position="218"/>
    </location>
</feature>
<dbReference type="InterPro" id="IPR009100">
    <property type="entry name" value="AcylCoA_DH/oxidase_NM_dom_sf"/>
</dbReference>
<dbReference type="FunFam" id="1.10.540.10:FF:000009">
    <property type="entry name" value="Probable acyl-CoA dehydrogenase"/>
    <property type="match status" value="1"/>
</dbReference>
<evidence type="ECO:0000256" key="2">
    <source>
        <dbReference type="ARBA" id="ARBA00005102"/>
    </source>
</evidence>
<organism evidence="14 15">
    <name type="scientific">Anoxybacteroides tepidamans</name>
    <dbReference type="NCBI Taxonomy" id="265948"/>
    <lineage>
        <taxon>Bacteria</taxon>
        <taxon>Bacillati</taxon>
        <taxon>Bacillota</taxon>
        <taxon>Bacilli</taxon>
        <taxon>Bacillales</taxon>
        <taxon>Anoxybacillaceae</taxon>
        <taxon>Anoxybacteroides</taxon>
    </lineage>
</organism>
<dbReference type="SUPFAM" id="SSF47203">
    <property type="entry name" value="Acyl-CoA dehydrogenase C-terminal domain-like"/>
    <property type="match status" value="1"/>
</dbReference>
<evidence type="ECO:0000256" key="8">
    <source>
        <dbReference type="ARBA" id="ARBA00040394"/>
    </source>
</evidence>
<dbReference type="RefSeq" id="WP_183251472.1">
    <property type="nucleotide sequence ID" value="NZ_JACHEP010000002.1"/>
</dbReference>
<gene>
    <name evidence="14" type="ORF">HNQ34_000671</name>
</gene>
<keyword evidence="5 10" id="KW-0274">FAD</keyword>
<dbReference type="Gene3D" id="1.20.140.10">
    <property type="entry name" value="Butyryl-CoA Dehydrogenase, subunit A, domain 3"/>
    <property type="match status" value="1"/>
</dbReference>
<name>A0A7W8MTW2_9BACL</name>
<comment type="caution">
    <text evidence="14">The sequence shown here is derived from an EMBL/GenBank/DDBJ whole genome shotgun (WGS) entry which is preliminary data.</text>
</comment>
<keyword evidence="4 10" id="KW-0285">Flavoprotein</keyword>
<evidence type="ECO:0000313" key="14">
    <source>
        <dbReference type="EMBL" id="MBB5323579.1"/>
    </source>
</evidence>
<dbReference type="Proteomes" id="UP000520011">
    <property type="component" value="Unassembled WGS sequence"/>
</dbReference>
<dbReference type="Gene3D" id="2.40.110.10">
    <property type="entry name" value="Butyryl-CoA Dehydrogenase, subunit A, domain 2"/>
    <property type="match status" value="1"/>
</dbReference>
<evidence type="ECO:0000256" key="1">
    <source>
        <dbReference type="ARBA" id="ARBA00001974"/>
    </source>
</evidence>
<dbReference type="InterPro" id="IPR006089">
    <property type="entry name" value="Acyl-CoA_DH_CS"/>
</dbReference>
<comment type="pathway">
    <text evidence="2">Siderophore biosynthesis; mycobactin biosynthesis.</text>
</comment>
<dbReference type="FunFam" id="1.20.140.10:FF:000001">
    <property type="entry name" value="Acyl-CoA dehydrogenase"/>
    <property type="match status" value="1"/>
</dbReference>
<dbReference type="Gene3D" id="1.10.540.10">
    <property type="entry name" value="Acyl-CoA dehydrogenase/oxidase, N-terminal domain"/>
    <property type="match status" value="1"/>
</dbReference>
<dbReference type="SUPFAM" id="SSF56645">
    <property type="entry name" value="Acyl-CoA dehydrogenase NM domain-like"/>
    <property type="match status" value="1"/>
</dbReference>
<evidence type="ECO:0000259" key="12">
    <source>
        <dbReference type="Pfam" id="PF02770"/>
    </source>
</evidence>
<proteinExistence type="inferred from homology"/>
<dbReference type="InterPro" id="IPR036250">
    <property type="entry name" value="AcylCo_DH-like_C"/>
</dbReference>
<dbReference type="PANTHER" id="PTHR48083:SF20">
    <property type="entry name" value="LONG-CHAIN SPECIFIC ACYL-COA DEHYDROGENASE, MITOCHONDRIAL"/>
    <property type="match status" value="1"/>
</dbReference>
<dbReference type="Pfam" id="PF02770">
    <property type="entry name" value="Acyl-CoA_dh_M"/>
    <property type="match status" value="1"/>
</dbReference>
<dbReference type="Pfam" id="PF00441">
    <property type="entry name" value="Acyl-CoA_dh_1"/>
    <property type="match status" value="1"/>
</dbReference>
<dbReference type="GO" id="GO:0050660">
    <property type="term" value="F:flavin adenine dinucleotide binding"/>
    <property type="evidence" value="ECO:0007669"/>
    <property type="project" value="InterPro"/>
</dbReference>
<evidence type="ECO:0000256" key="6">
    <source>
        <dbReference type="ARBA" id="ARBA00023002"/>
    </source>
</evidence>
<keyword evidence="15" id="KW-1185">Reference proteome</keyword>
<dbReference type="InterPro" id="IPR006091">
    <property type="entry name" value="Acyl-CoA_Oxase/DH_mid-dom"/>
</dbReference>
<evidence type="ECO:0000256" key="9">
    <source>
        <dbReference type="ARBA" id="ARBA00042660"/>
    </source>
</evidence>
<evidence type="ECO:0000256" key="5">
    <source>
        <dbReference type="ARBA" id="ARBA00022827"/>
    </source>
</evidence>
<evidence type="ECO:0000256" key="4">
    <source>
        <dbReference type="ARBA" id="ARBA00022630"/>
    </source>
</evidence>
<dbReference type="PANTHER" id="PTHR48083">
    <property type="entry name" value="MEDIUM-CHAIN SPECIFIC ACYL-COA DEHYDROGENASE, MITOCHONDRIAL-RELATED"/>
    <property type="match status" value="1"/>
</dbReference>
<feature type="domain" description="Acyl-CoA dehydrogenase/oxidase N-terminal" evidence="13">
    <location>
        <begin position="8"/>
        <end position="118"/>
    </location>
</feature>
<sequence length="382" mass="42831">MAATYLREEHHMFRDAFRKFLEKEAYPYYAEWEKQGIIPREFWRKMGKNGFLCPWVDEVYGGFGADFGYSVVMNEELEKVGASLVGIGLHNDIVVPYIASYGTEEQKKKWLPKCVSGEIISAIAMTEPGAGSDLAGIKTTAVKHGDYYIVNGQKTFITNGIHADLVIVVCKTNPSANPPHKGISLLVVERGTLGFTRGRKLEKVGLHAQDTAELFFADAKVPAENLLGEEGKGFYYLMEKLQQERLIVAIAAQTAAEVMFDLTKKYVKSRSAFGKTISQFQTVQFRLAEMATEIALGRTFLDDVIQQHMDGKDVVTNVSMAKWWITEMAKRIAAEGMQLHGGYGYMEEYEIARRYRDIPVSAIYAGTNEIMKTIIAKSLDLI</sequence>
<comment type="similarity">
    <text evidence="3 10">Belongs to the acyl-CoA dehydrogenase family.</text>
</comment>
<dbReference type="InterPro" id="IPR037069">
    <property type="entry name" value="AcylCoA_DH/ox_N_sf"/>
</dbReference>
<dbReference type="InterPro" id="IPR013786">
    <property type="entry name" value="AcylCoA_DH/ox_N"/>
</dbReference>
<dbReference type="EMBL" id="JACHEP010000002">
    <property type="protein sequence ID" value="MBB5323579.1"/>
    <property type="molecule type" value="Genomic_DNA"/>
</dbReference>
<dbReference type="InterPro" id="IPR046373">
    <property type="entry name" value="Acyl-CoA_Oxase/DH_mid-dom_sf"/>
</dbReference>
<accession>A0A7W8MTW2</accession>
<dbReference type="GO" id="GO:0003995">
    <property type="term" value="F:acyl-CoA dehydrogenase activity"/>
    <property type="evidence" value="ECO:0007669"/>
    <property type="project" value="InterPro"/>
</dbReference>
<feature type="domain" description="Acyl-CoA dehydrogenase/oxidase C-terminal" evidence="11">
    <location>
        <begin position="231"/>
        <end position="379"/>
    </location>
</feature>
<dbReference type="GO" id="GO:0033539">
    <property type="term" value="P:fatty acid beta-oxidation using acyl-CoA dehydrogenase"/>
    <property type="evidence" value="ECO:0007669"/>
    <property type="project" value="TreeGrafter"/>
</dbReference>
<evidence type="ECO:0000259" key="11">
    <source>
        <dbReference type="Pfam" id="PF00441"/>
    </source>
</evidence>
<reference evidence="14 15" key="1">
    <citation type="submission" date="2020-08" db="EMBL/GenBank/DDBJ databases">
        <title>Genomic Encyclopedia of Type Strains, Phase IV (KMG-IV): sequencing the most valuable type-strain genomes for metagenomic binning, comparative biology and taxonomic classification.</title>
        <authorList>
            <person name="Goeker M."/>
        </authorList>
    </citation>
    <scope>NUCLEOTIDE SEQUENCE [LARGE SCALE GENOMIC DNA]</scope>
    <source>
        <strain evidence="14 15">DSM 16325</strain>
    </source>
</reference>
<dbReference type="InterPro" id="IPR050741">
    <property type="entry name" value="Acyl-CoA_dehydrogenase"/>
</dbReference>
<dbReference type="PROSITE" id="PS00072">
    <property type="entry name" value="ACYL_COA_DH_1"/>
    <property type="match status" value="1"/>
</dbReference>
<evidence type="ECO:0000256" key="7">
    <source>
        <dbReference type="ARBA" id="ARBA00037085"/>
    </source>
</evidence>
<evidence type="ECO:0000256" key="3">
    <source>
        <dbReference type="ARBA" id="ARBA00009347"/>
    </source>
</evidence>